<dbReference type="Pfam" id="PF03385">
    <property type="entry name" value="STELLO"/>
    <property type="match status" value="1"/>
</dbReference>
<dbReference type="Proteomes" id="UP001141253">
    <property type="component" value="Chromosome 6"/>
</dbReference>
<organism evidence="1 2">
    <name type="scientific">Salix suchowensis</name>
    <dbReference type="NCBI Taxonomy" id="1278906"/>
    <lineage>
        <taxon>Eukaryota</taxon>
        <taxon>Viridiplantae</taxon>
        <taxon>Streptophyta</taxon>
        <taxon>Embryophyta</taxon>
        <taxon>Tracheophyta</taxon>
        <taxon>Spermatophyta</taxon>
        <taxon>Magnoliopsida</taxon>
        <taxon>eudicotyledons</taxon>
        <taxon>Gunneridae</taxon>
        <taxon>Pentapetalae</taxon>
        <taxon>rosids</taxon>
        <taxon>fabids</taxon>
        <taxon>Malpighiales</taxon>
        <taxon>Salicaceae</taxon>
        <taxon>Saliceae</taxon>
        <taxon>Salix</taxon>
    </lineage>
</organism>
<reference evidence="1" key="1">
    <citation type="submission" date="2022-10" db="EMBL/GenBank/DDBJ databases">
        <authorList>
            <person name="Hyden B.L."/>
            <person name="Feng K."/>
            <person name="Yates T."/>
            <person name="Jawdy S."/>
            <person name="Smart L.B."/>
            <person name="Muchero W."/>
        </authorList>
    </citation>
    <scope>NUCLEOTIDE SEQUENCE</scope>
    <source>
        <tissue evidence="1">Shoot tip</tissue>
    </source>
</reference>
<protein>
    <submittedName>
        <fullName evidence="1">Uncharacterized protein</fullName>
    </submittedName>
</protein>
<gene>
    <name evidence="1" type="ORF">OIU77_029764</name>
</gene>
<proteinExistence type="predicted"/>
<name>A0ABQ9B9N8_9ROSI</name>
<accession>A0ABQ9B9N8</accession>
<dbReference type="PANTHER" id="PTHR31362:SF0">
    <property type="entry name" value="EXOSTOSIN DOMAIN-CONTAINING PROTEIN-RELATED"/>
    <property type="match status" value="1"/>
</dbReference>
<dbReference type="InterPro" id="IPR005049">
    <property type="entry name" value="STL-like"/>
</dbReference>
<evidence type="ECO:0000313" key="1">
    <source>
        <dbReference type="EMBL" id="KAJ6380932.1"/>
    </source>
</evidence>
<comment type="caution">
    <text evidence="1">The sequence shown here is derived from an EMBL/GenBank/DDBJ whole genome shotgun (WGS) entry which is preliminary data.</text>
</comment>
<dbReference type="PANTHER" id="PTHR31362">
    <property type="entry name" value="GLYCOSYLTRANSFERASE STELLO1-RELATED"/>
    <property type="match status" value="1"/>
</dbReference>
<sequence>MWVKLVMKSSTLRFLVGNSIYNKGHRMDCLMLILCFIIPGKTGLEAFDIRFDERAPKVALPQGVMMPVNSFNTIYHSSAFWGLMLPVSVSTMASDVLRGYWGQRLLWEIGGYVVVYPPTVHRYDTVGGYPFSEEKDLHVHVGRLIKFLVAWRSSKHELFEKILELSFAMAEEGFWSEQDVKFTAAWLQDLLAVGYQQPRLMSFELDRPRPSYRAFESSVQTSAQDISIDIAVPKAFYSFRMILSSITGICFKRTRLNYGLLTRYPSPGQLCRLMETQIGMGNKQKCSEIFYIPQHLVTDYVDLVGLVGDLDIHQKVAIPMFFMSMDSPQNFDSVLSTMVYKPKPPPANSTLYSAQAPAVHPWNVSSEQDFIKLTRIMAEGDPLLMELV</sequence>
<dbReference type="EMBL" id="JAPFFI010000009">
    <property type="protein sequence ID" value="KAJ6380932.1"/>
    <property type="molecule type" value="Genomic_DNA"/>
</dbReference>
<keyword evidence="2" id="KW-1185">Reference proteome</keyword>
<reference evidence="1" key="2">
    <citation type="journal article" date="2023" name="Int. J. Mol. Sci.">
        <title>De Novo Assembly and Annotation of 11 Diverse Shrub Willow (Salix) Genomes Reveals Novel Gene Organization in Sex-Linked Regions.</title>
        <authorList>
            <person name="Hyden B."/>
            <person name="Feng K."/>
            <person name="Yates T.B."/>
            <person name="Jawdy S."/>
            <person name="Cereghino C."/>
            <person name="Smart L.B."/>
            <person name="Muchero W."/>
        </authorList>
    </citation>
    <scope>NUCLEOTIDE SEQUENCE</scope>
    <source>
        <tissue evidence="1">Shoot tip</tissue>
    </source>
</reference>
<evidence type="ECO:0000313" key="2">
    <source>
        <dbReference type="Proteomes" id="UP001141253"/>
    </source>
</evidence>